<accession>A0ABN3X2X5</accession>
<evidence type="ECO:0000313" key="3">
    <source>
        <dbReference type="Proteomes" id="UP001501102"/>
    </source>
</evidence>
<sequence>MTGHCLAGLCLVPAVAALALAALGGGPAELLRTGRRSGDGRLFLAAGVSVLRKAAPGAGGRSPAPCSPSPPLWGLYVLRRARRAGGVPGRGPLPPGWIPLLTSAGRSAGNGRVRAPSLWFAGPRAPVAGPESGHRRGGVWSTAVP</sequence>
<dbReference type="EMBL" id="BAAAXZ010000117">
    <property type="protein sequence ID" value="GAA2933226.1"/>
    <property type="molecule type" value="Genomic_DNA"/>
</dbReference>
<organism evidence="2 3">
    <name type="scientific">Streptomyces thioluteus</name>
    <dbReference type="NCBI Taxonomy" id="66431"/>
    <lineage>
        <taxon>Bacteria</taxon>
        <taxon>Bacillati</taxon>
        <taxon>Actinomycetota</taxon>
        <taxon>Actinomycetes</taxon>
        <taxon>Kitasatosporales</taxon>
        <taxon>Streptomycetaceae</taxon>
        <taxon>Streptomyces</taxon>
    </lineage>
</organism>
<feature type="chain" id="PRO_5045667903" evidence="1">
    <location>
        <begin position="22"/>
        <end position="145"/>
    </location>
</feature>
<reference evidence="2 3" key="1">
    <citation type="journal article" date="2019" name="Int. J. Syst. Evol. Microbiol.">
        <title>The Global Catalogue of Microorganisms (GCM) 10K type strain sequencing project: providing services to taxonomists for standard genome sequencing and annotation.</title>
        <authorList>
            <consortium name="The Broad Institute Genomics Platform"/>
            <consortium name="The Broad Institute Genome Sequencing Center for Infectious Disease"/>
            <person name="Wu L."/>
            <person name="Ma J."/>
        </authorList>
    </citation>
    <scope>NUCLEOTIDE SEQUENCE [LARGE SCALE GENOMIC DNA]</scope>
    <source>
        <strain evidence="2 3">JCM 4087</strain>
    </source>
</reference>
<proteinExistence type="predicted"/>
<keyword evidence="1" id="KW-0732">Signal</keyword>
<dbReference type="Proteomes" id="UP001501102">
    <property type="component" value="Unassembled WGS sequence"/>
</dbReference>
<feature type="signal peptide" evidence="1">
    <location>
        <begin position="1"/>
        <end position="21"/>
    </location>
</feature>
<name>A0ABN3X2X5_STRTU</name>
<comment type="caution">
    <text evidence="2">The sequence shown here is derived from an EMBL/GenBank/DDBJ whole genome shotgun (WGS) entry which is preliminary data.</text>
</comment>
<protein>
    <submittedName>
        <fullName evidence="2">Uncharacterized protein</fullName>
    </submittedName>
</protein>
<evidence type="ECO:0000313" key="2">
    <source>
        <dbReference type="EMBL" id="GAA2933226.1"/>
    </source>
</evidence>
<gene>
    <name evidence="2" type="ORF">GCM10020221_31240</name>
</gene>
<evidence type="ECO:0000256" key="1">
    <source>
        <dbReference type="SAM" id="SignalP"/>
    </source>
</evidence>
<keyword evidence="3" id="KW-1185">Reference proteome</keyword>